<evidence type="ECO:0000256" key="1">
    <source>
        <dbReference type="SAM" id="Phobius"/>
    </source>
</evidence>
<evidence type="ECO:0008006" key="4">
    <source>
        <dbReference type="Google" id="ProtNLM"/>
    </source>
</evidence>
<dbReference type="AlphaFoldDB" id="A0A9D1WUK0"/>
<reference evidence="2" key="2">
    <citation type="submission" date="2021-04" db="EMBL/GenBank/DDBJ databases">
        <authorList>
            <person name="Gilroy R."/>
        </authorList>
    </citation>
    <scope>NUCLEOTIDE SEQUENCE</scope>
    <source>
        <strain evidence="2">CHK191-13928</strain>
    </source>
</reference>
<name>A0A9D1WUK0_9FIRM</name>
<comment type="caution">
    <text evidence="2">The sequence shown here is derived from an EMBL/GenBank/DDBJ whole genome shotgun (WGS) entry which is preliminary data.</text>
</comment>
<evidence type="ECO:0000313" key="3">
    <source>
        <dbReference type="Proteomes" id="UP000886721"/>
    </source>
</evidence>
<reference evidence="2" key="1">
    <citation type="journal article" date="2021" name="PeerJ">
        <title>Extensive microbial diversity within the chicken gut microbiome revealed by metagenomics and culture.</title>
        <authorList>
            <person name="Gilroy R."/>
            <person name="Ravi A."/>
            <person name="Getino M."/>
            <person name="Pursley I."/>
            <person name="Horton D.L."/>
            <person name="Alikhan N.F."/>
            <person name="Baker D."/>
            <person name="Gharbi K."/>
            <person name="Hall N."/>
            <person name="Watson M."/>
            <person name="Adriaenssens E.M."/>
            <person name="Foster-Nyarko E."/>
            <person name="Jarju S."/>
            <person name="Secka A."/>
            <person name="Antonio M."/>
            <person name="Oren A."/>
            <person name="Chaudhuri R.R."/>
            <person name="La Ragione R."/>
            <person name="Hildebrand F."/>
            <person name="Pallen M.J."/>
        </authorList>
    </citation>
    <scope>NUCLEOTIDE SEQUENCE</scope>
    <source>
        <strain evidence="2">CHK191-13928</strain>
    </source>
</reference>
<keyword evidence="1" id="KW-0472">Membrane</keyword>
<dbReference type="EMBL" id="DXEM01000015">
    <property type="protein sequence ID" value="HIX67508.1"/>
    <property type="molecule type" value="Genomic_DNA"/>
</dbReference>
<sequence length="173" mass="19800">MSKMREIDGYITLETSLVLPMVLFSLLLFMGYLCYFMNCGIIQGTMESVTLKGADAFHGGDYDTGEIDYRKMNRRNLYTEMFPGREESQEKVKKELKKELSSHLFLGKISKIDVQSKTTAITADTKMSFQVPGAEMLRSFGIQIFEYRGTYTASYISETEKIRGWSVVKRTVD</sequence>
<organism evidence="2 3">
    <name type="scientific">Candidatus Anaerostipes excrementavium</name>
    <dbReference type="NCBI Taxonomy" id="2838463"/>
    <lineage>
        <taxon>Bacteria</taxon>
        <taxon>Bacillati</taxon>
        <taxon>Bacillota</taxon>
        <taxon>Clostridia</taxon>
        <taxon>Lachnospirales</taxon>
        <taxon>Lachnospiraceae</taxon>
        <taxon>Anaerostipes</taxon>
    </lineage>
</organism>
<evidence type="ECO:0000313" key="2">
    <source>
        <dbReference type="EMBL" id="HIX67508.1"/>
    </source>
</evidence>
<gene>
    <name evidence="2" type="ORF">H9735_05185</name>
</gene>
<protein>
    <recommendedName>
        <fullName evidence="4">TadE-like protein</fullName>
    </recommendedName>
</protein>
<proteinExistence type="predicted"/>
<keyword evidence="1" id="KW-0812">Transmembrane</keyword>
<accession>A0A9D1WUK0</accession>
<dbReference type="Proteomes" id="UP000886721">
    <property type="component" value="Unassembled WGS sequence"/>
</dbReference>
<feature type="transmembrane region" description="Helical" evidence="1">
    <location>
        <begin position="12"/>
        <end position="33"/>
    </location>
</feature>
<keyword evidence="1" id="KW-1133">Transmembrane helix</keyword>